<keyword evidence="2" id="KW-1185">Reference proteome</keyword>
<organism evidence="1 2">
    <name type="scientific">Algoriphagus namhaensis</name>
    <dbReference type="NCBI Taxonomy" id="915353"/>
    <lineage>
        <taxon>Bacteria</taxon>
        <taxon>Pseudomonadati</taxon>
        <taxon>Bacteroidota</taxon>
        <taxon>Cytophagia</taxon>
        <taxon>Cytophagales</taxon>
        <taxon>Cyclobacteriaceae</taxon>
        <taxon>Algoriphagus</taxon>
    </lineage>
</organism>
<accession>A0ABV8ARE2</accession>
<name>A0ABV8ARE2_9BACT</name>
<dbReference type="RefSeq" id="WP_377904116.1">
    <property type="nucleotide sequence ID" value="NZ_JBHRZS010000006.1"/>
</dbReference>
<sequence>MRKYPVDISSEWEDSRPAEVHQTAVSVLIAFPAQWEIGTLNWGY</sequence>
<proteinExistence type="predicted"/>
<evidence type="ECO:0000313" key="1">
    <source>
        <dbReference type="EMBL" id="MFC3879570.1"/>
    </source>
</evidence>
<dbReference type="EMBL" id="JBHRZS010000006">
    <property type="protein sequence ID" value="MFC3879570.1"/>
    <property type="molecule type" value="Genomic_DNA"/>
</dbReference>
<comment type="caution">
    <text evidence="1">The sequence shown here is derived from an EMBL/GenBank/DDBJ whole genome shotgun (WGS) entry which is preliminary data.</text>
</comment>
<dbReference type="Proteomes" id="UP001595805">
    <property type="component" value="Unassembled WGS sequence"/>
</dbReference>
<gene>
    <name evidence="1" type="ORF">ACFOSV_05265</name>
</gene>
<evidence type="ECO:0000313" key="2">
    <source>
        <dbReference type="Proteomes" id="UP001595805"/>
    </source>
</evidence>
<protein>
    <submittedName>
        <fullName evidence="1">Uncharacterized protein</fullName>
    </submittedName>
</protein>
<reference evidence="2" key="1">
    <citation type="journal article" date="2019" name="Int. J. Syst. Evol. Microbiol.">
        <title>The Global Catalogue of Microorganisms (GCM) 10K type strain sequencing project: providing services to taxonomists for standard genome sequencing and annotation.</title>
        <authorList>
            <consortium name="The Broad Institute Genomics Platform"/>
            <consortium name="The Broad Institute Genome Sequencing Center for Infectious Disease"/>
            <person name="Wu L."/>
            <person name="Ma J."/>
        </authorList>
    </citation>
    <scope>NUCLEOTIDE SEQUENCE [LARGE SCALE GENOMIC DNA]</scope>
    <source>
        <strain evidence="2">CCUG 60523</strain>
    </source>
</reference>